<proteinExistence type="predicted"/>
<dbReference type="PANTHER" id="PTHR41878">
    <property type="entry name" value="LEXA REPRESSOR-RELATED"/>
    <property type="match status" value="1"/>
</dbReference>
<keyword evidence="3" id="KW-1185">Reference proteome</keyword>
<dbReference type="Pfam" id="PF07929">
    <property type="entry name" value="PRiA4_ORF3"/>
    <property type="match status" value="1"/>
</dbReference>
<dbReference type="RefSeq" id="WP_188560223.1">
    <property type="nucleotide sequence ID" value="NZ_BMGY01000002.1"/>
</dbReference>
<evidence type="ECO:0000313" key="2">
    <source>
        <dbReference type="EMBL" id="GGH79263.1"/>
    </source>
</evidence>
<reference evidence="3" key="1">
    <citation type="journal article" date="2019" name="Int. J. Syst. Evol. Microbiol.">
        <title>The Global Catalogue of Microorganisms (GCM) 10K type strain sequencing project: providing services to taxonomists for standard genome sequencing and annotation.</title>
        <authorList>
            <consortium name="The Broad Institute Genomics Platform"/>
            <consortium name="The Broad Institute Genome Sequencing Center for Infectious Disease"/>
            <person name="Wu L."/>
            <person name="Ma J."/>
        </authorList>
    </citation>
    <scope>NUCLEOTIDE SEQUENCE [LARGE SCALE GENOMIC DNA]</scope>
    <source>
        <strain evidence="3">CGMCC 1.14966</strain>
    </source>
</reference>
<dbReference type="PANTHER" id="PTHR41878:SF1">
    <property type="entry name" value="TNPR PROTEIN"/>
    <property type="match status" value="1"/>
</dbReference>
<evidence type="ECO:0000259" key="1">
    <source>
        <dbReference type="Pfam" id="PF07929"/>
    </source>
</evidence>
<dbReference type="InterPro" id="IPR024047">
    <property type="entry name" value="MM3350-like_sf"/>
</dbReference>
<feature type="domain" description="Plasmid pRiA4b Orf3-like" evidence="1">
    <location>
        <begin position="5"/>
        <end position="185"/>
    </location>
</feature>
<gene>
    <name evidence="2" type="ORF">GCM10011495_02730</name>
</gene>
<protein>
    <recommendedName>
        <fullName evidence="1">Plasmid pRiA4b Orf3-like domain-containing protein</fullName>
    </recommendedName>
</protein>
<dbReference type="Proteomes" id="UP000637774">
    <property type="component" value="Unassembled WGS sequence"/>
</dbReference>
<sequence length="255" mass="28839">MANLLHLKIALRYLKPPIWRRVEVPDTLTFWELHFVLQILFDWENSHLFEFRQGRGFINDFLTGSPPVLPGDEDNMPEWQLDPRETTLDEILTKPKDKLTYVYDFGDYWEHDIVVEKVIPLAAGHPASAVRCLTGKRAAPPEDIGGFPGYEQLLEVLAEKAAGTRKRLPSEYAGLGKFDPEEFALAEYNLDLRHLREIVAQENTMLAEYQRRVVAKPAAPGPGINLGPGFDINAMLKAMTATSNLQPPNPPKPKK</sequence>
<dbReference type="SUPFAM" id="SSF159941">
    <property type="entry name" value="MM3350-like"/>
    <property type="match status" value="1"/>
</dbReference>
<dbReference type="InterPro" id="IPR012912">
    <property type="entry name" value="Plasmid_pRiA4b_Orf3-like"/>
</dbReference>
<dbReference type="EMBL" id="BMGY01000002">
    <property type="protein sequence ID" value="GGH79263.1"/>
    <property type="molecule type" value="Genomic_DNA"/>
</dbReference>
<organism evidence="2 3">
    <name type="scientific">Hymenobacter frigidus</name>
    <dbReference type="NCBI Taxonomy" id="1524095"/>
    <lineage>
        <taxon>Bacteria</taxon>
        <taxon>Pseudomonadati</taxon>
        <taxon>Bacteroidota</taxon>
        <taxon>Cytophagia</taxon>
        <taxon>Cytophagales</taxon>
        <taxon>Hymenobacteraceae</taxon>
        <taxon>Hymenobacter</taxon>
    </lineage>
</organism>
<comment type="caution">
    <text evidence="2">The sequence shown here is derived from an EMBL/GenBank/DDBJ whole genome shotgun (WGS) entry which is preliminary data.</text>
</comment>
<evidence type="ECO:0000313" key="3">
    <source>
        <dbReference type="Proteomes" id="UP000637774"/>
    </source>
</evidence>
<accession>A0ABQ1ZTZ1</accession>
<dbReference type="Gene3D" id="3.10.290.30">
    <property type="entry name" value="MM3350-like"/>
    <property type="match status" value="1"/>
</dbReference>
<name>A0ABQ1ZTZ1_9BACT</name>